<comment type="caution">
    <text evidence="2">The sequence shown here is derived from an EMBL/GenBank/DDBJ whole genome shotgun (WGS) entry which is preliminary data.</text>
</comment>
<evidence type="ECO:0000256" key="1">
    <source>
        <dbReference type="SAM" id="Phobius"/>
    </source>
</evidence>
<feature type="transmembrane region" description="Helical" evidence="1">
    <location>
        <begin position="116"/>
        <end position="136"/>
    </location>
</feature>
<reference evidence="2" key="1">
    <citation type="journal article" date="2021" name="Genome Biol. Evol.">
        <title>The assembled and annotated genome of the fairy-ring fungus Marasmius oreades.</title>
        <authorList>
            <person name="Hiltunen M."/>
            <person name="Ament-Velasquez S.L."/>
            <person name="Johannesson H."/>
        </authorList>
    </citation>
    <scope>NUCLEOTIDE SEQUENCE</scope>
    <source>
        <strain evidence="2">03SP1</strain>
    </source>
</reference>
<keyword evidence="3" id="KW-1185">Reference proteome</keyword>
<dbReference type="AlphaFoldDB" id="A0A9P7UQP1"/>
<dbReference type="RefSeq" id="XP_043007013.1">
    <property type="nucleotide sequence ID" value="XM_043154558.1"/>
</dbReference>
<evidence type="ECO:0000313" key="3">
    <source>
        <dbReference type="Proteomes" id="UP001049176"/>
    </source>
</evidence>
<name>A0A9P7UQP1_9AGAR</name>
<protein>
    <submittedName>
        <fullName evidence="2">Uncharacterized protein</fullName>
    </submittedName>
</protein>
<dbReference type="Proteomes" id="UP001049176">
    <property type="component" value="Chromosome 6"/>
</dbReference>
<proteinExistence type="predicted"/>
<dbReference type="KEGG" id="more:E1B28_009651"/>
<keyword evidence="1" id="KW-1133">Transmembrane helix</keyword>
<organism evidence="2 3">
    <name type="scientific">Marasmius oreades</name>
    <name type="common">fairy-ring Marasmius</name>
    <dbReference type="NCBI Taxonomy" id="181124"/>
    <lineage>
        <taxon>Eukaryota</taxon>
        <taxon>Fungi</taxon>
        <taxon>Dikarya</taxon>
        <taxon>Basidiomycota</taxon>
        <taxon>Agaricomycotina</taxon>
        <taxon>Agaricomycetes</taxon>
        <taxon>Agaricomycetidae</taxon>
        <taxon>Agaricales</taxon>
        <taxon>Marasmiineae</taxon>
        <taxon>Marasmiaceae</taxon>
        <taxon>Marasmius</taxon>
    </lineage>
</organism>
<gene>
    <name evidence="2" type="ORF">E1B28_009651</name>
</gene>
<dbReference type="EMBL" id="CM032186">
    <property type="protein sequence ID" value="KAG7090543.1"/>
    <property type="molecule type" value="Genomic_DNA"/>
</dbReference>
<dbReference type="GeneID" id="66078727"/>
<accession>A0A9P7UQP1</accession>
<evidence type="ECO:0000313" key="2">
    <source>
        <dbReference type="EMBL" id="KAG7090543.1"/>
    </source>
</evidence>
<keyword evidence="1" id="KW-0812">Transmembrane</keyword>
<sequence>MSRFRNRHPRLIVTRDSRCLSGCLPLPLFGHVWLKHRGNTFFSLIVVVAGGDDEPGIILCFLSISSLLPCTIRSSNQPPNISRIPEPSNYETFTSASNTDNDVAASATLPCTTHLYGSWCCLFASFAIALAGFLLFHHKISHLLAWVTRMTGSSGGAVAQEQGKECEFSGAGGDTIKRSQIATKNLVPEDVQLRCEEWLGHLDSPEQHSASTGSRIIRKGELVAWAKEFRKRYPTRPHSPQTATEDL</sequence>
<keyword evidence="1" id="KW-0472">Membrane</keyword>